<proteinExistence type="predicted"/>
<reference evidence="4" key="2">
    <citation type="submission" date="2023-06" db="EMBL/GenBank/DDBJ databases">
        <title>Long-read-based genome assembly of the green algal bacterivore Cymbomonas tetramitiformis.</title>
        <authorList>
            <person name="Gyaltshen Y."/>
            <person name="Rozenberg A."/>
            <person name="Paasch A."/>
            <person name="Burns J.A."/>
            <person name="Warring S."/>
            <person name="Larson R."/>
            <person name="Maurer-Alcala X."/>
            <person name="Dacks J."/>
            <person name="Kim E."/>
        </authorList>
    </citation>
    <scope>NUCLEOTIDE SEQUENCE</scope>
    <source>
        <strain evidence="4">PLY_AMNH</strain>
    </source>
</reference>
<dbReference type="Gene3D" id="2.40.50.40">
    <property type="match status" value="1"/>
</dbReference>
<evidence type="ECO:0000256" key="1">
    <source>
        <dbReference type="ARBA" id="ARBA00004123"/>
    </source>
</evidence>
<gene>
    <name evidence="4" type="ORF">CYMTET_44832</name>
    <name evidence="5" type="ORF">CYMTET_44833</name>
</gene>
<evidence type="ECO:0000313" key="6">
    <source>
        <dbReference type="Proteomes" id="UP001190700"/>
    </source>
</evidence>
<sequence>MGKRGRGKRPLRAAEDVLLCQGKGPVKRTQLHAFDLHGSDDIEYVVEEILAERSKYGEPQFLIKWEDLGPNSDTWEPLANLPGHEAVIEAFRQDLKRKQDEIA</sequence>
<dbReference type="Pfam" id="PF00385">
    <property type="entry name" value="Chromo"/>
    <property type="match status" value="1"/>
</dbReference>
<dbReference type="SUPFAM" id="SSF54160">
    <property type="entry name" value="Chromo domain-like"/>
    <property type="match status" value="1"/>
</dbReference>
<keyword evidence="6" id="KW-1185">Reference proteome</keyword>
<evidence type="ECO:0000259" key="3">
    <source>
        <dbReference type="PROSITE" id="PS50013"/>
    </source>
</evidence>
<keyword evidence="2" id="KW-0539">Nucleus</keyword>
<feature type="domain" description="Chromo" evidence="3">
    <location>
        <begin position="44"/>
        <end position="103"/>
    </location>
</feature>
<dbReference type="InterPro" id="IPR051219">
    <property type="entry name" value="Heterochromatin_chromo-domain"/>
</dbReference>
<dbReference type="CDD" id="cd00024">
    <property type="entry name" value="CD_CSD"/>
    <property type="match status" value="1"/>
</dbReference>
<evidence type="ECO:0000313" key="4">
    <source>
        <dbReference type="EMBL" id="KAK3245609.1"/>
    </source>
</evidence>
<dbReference type="GO" id="GO:0005634">
    <property type="term" value="C:nucleus"/>
    <property type="evidence" value="ECO:0007669"/>
    <property type="project" value="UniProtKB-SubCell"/>
</dbReference>
<dbReference type="PROSITE" id="PS00598">
    <property type="entry name" value="CHROMO_1"/>
    <property type="match status" value="1"/>
</dbReference>
<dbReference type="PANTHER" id="PTHR22812">
    <property type="entry name" value="CHROMOBOX PROTEIN"/>
    <property type="match status" value="1"/>
</dbReference>
<dbReference type="EMBL" id="LGRX02030496">
    <property type="protein sequence ID" value="KAK3245610.1"/>
    <property type="molecule type" value="Genomic_DNA"/>
</dbReference>
<reference evidence="4 6" key="1">
    <citation type="journal article" date="2015" name="Genome Biol. Evol.">
        <title>Comparative Genomics of a Bacterivorous Green Alga Reveals Evolutionary Causalities and Consequences of Phago-Mixotrophic Mode of Nutrition.</title>
        <authorList>
            <person name="Burns J.A."/>
            <person name="Paasch A."/>
            <person name="Narechania A."/>
            <person name="Kim E."/>
        </authorList>
    </citation>
    <scope>NUCLEOTIDE SEQUENCE [LARGE SCALE GENOMIC DNA]</scope>
    <source>
        <strain evidence="4">PLY_AMNH</strain>
    </source>
</reference>
<dbReference type="InterPro" id="IPR023779">
    <property type="entry name" value="Chromodomain_CS"/>
</dbReference>
<comment type="subcellular location">
    <subcellularLocation>
        <location evidence="1">Nucleus</location>
    </subcellularLocation>
</comment>
<accession>A0AAE0C0M4</accession>
<dbReference type="InterPro" id="IPR023780">
    <property type="entry name" value="Chromo_domain"/>
</dbReference>
<protein>
    <recommendedName>
        <fullName evidence="3">Chromo domain-containing protein</fullName>
    </recommendedName>
</protein>
<dbReference type="EMBL" id="LGRX02030496">
    <property type="protein sequence ID" value="KAK3245609.1"/>
    <property type="molecule type" value="Genomic_DNA"/>
</dbReference>
<dbReference type="InterPro" id="IPR000953">
    <property type="entry name" value="Chromo/chromo_shadow_dom"/>
</dbReference>
<name>A0AAE0C0M4_9CHLO</name>
<dbReference type="Proteomes" id="UP001190700">
    <property type="component" value="Unassembled WGS sequence"/>
</dbReference>
<evidence type="ECO:0000313" key="5">
    <source>
        <dbReference type="EMBL" id="KAK3245610.1"/>
    </source>
</evidence>
<evidence type="ECO:0000256" key="2">
    <source>
        <dbReference type="ARBA" id="ARBA00023242"/>
    </source>
</evidence>
<organism evidence="4 6">
    <name type="scientific">Cymbomonas tetramitiformis</name>
    <dbReference type="NCBI Taxonomy" id="36881"/>
    <lineage>
        <taxon>Eukaryota</taxon>
        <taxon>Viridiplantae</taxon>
        <taxon>Chlorophyta</taxon>
        <taxon>Pyramimonadophyceae</taxon>
        <taxon>Pyramimonadales</taxon>
        <taxon>Pyramimonadaceae</taxon>
        <taxon>Cymbomonas</taxon>
    </lineage>
</organism>
<dbReference type="SMART" id="SM00298">
    <property type="entry name" value="CHROMO"/>
    <property type="match status" value="1"/>
</dbReference>
<dbReference type="PROSITE" id="PS50013">
    <property type="entry name" value="CHROMO_2"/>
    <property type="match status" value="1"/>
</dbReference>
<dbReference type="InterPro" id="IPR016197">
    <property type="entry name" value="Chromo-like_dom_sf"/>
</dbReference>
<comment type="caution">
    <text evidence="4">The sequence shown here is derived from an EMBL/GenBank/DDBJ whole genome shotgun (WGS) entry which is preliminary data.</text>
</comment>
<dbReference type="AlphaFoldDB" id="A0AAE0C0M4"/>